<evidence type="ECO:0000313" key="13">
    <source>
        <dbReference type="EMBL" id="CAK8673574.1"/>
    </source>
</evidence>
<dbReference type="Gene3D" id="1.20.1070.10">
    <property type="entry name" value="Rhodopsin 7-helix transmembrane proteins"/>
    <property type="match status" value="1"/>
</dbReference>
<evidence type="ECO:0000256" key="5">
    <source>
        <dbReference type="ARBA" id="ARBA00022989"/>
    </source>
</evidence>
<evidence type="ECO:0000256" key="8">
    <source>
        <dbReference type="PROSITE-ProRule" id="PRU00124"/>
    </source>
</evidence>
<dbReference type="SMART" id="SM00192">
    <property type="entry name" value="LDLa"/>
    <property type="match status" value="7"/>
</dbReference>
<evidence type="ECO:0000256" key="2">
    <source>
        <dbReference type="ARBA" id="ARBA00022614"/>
    </source>
</evidence>
<keyword evidence="3 10" id="KW-0812">Transmembrane</keyword>
<protein>
    <recommendedName>
        <fullName evidence="12">G-protein coupled receptors family 1 profile domain-containing protein</fullName>
    </recommendedName>
</protein>
<dbReference type="SUPFAM" id="SSF81321">
    <property type="entry name" value="Family A G protein-coupled receptor-like"/>
    <property type="match status" value="1"/>
</dbReference>
<feature type="disulfide bond" evidence="8">
    <location>
        <begin position="129"/>
        <end position="141"/>
    </location>
</feature>
<dbReference type="InterPro" id="IPR017452">
    <property type="entry name" value="GPCR_Rhodpsn_7TM"/>
</dbReference>
<feature type="chain" id="PRO_5047086209" description="G-protein coupled receptors family 1 profile domain-containing protein" evidence="11">
    <location>
        <begin position="25"/>
        <end position="901"/>
    </location>
</feature>
<keyword evidence="5 10" id="KW-1133">Transmembrane helix</keyword>
<feature type="disulfide bond" evidence="8">
    <location>
        <begin position="73"/>
        <end position="85"/>
    </location>
</feature>
<feature type="transmembrane region" description="Helical" evidence="10">
    <location>
        <begin position="606"/>
        <end position="626"/>
    </location>
</feature>
<feature type="domain" description="G-protein coupled receptors family 1 profile" evidence="12">
    <location>
        <begin position="496"/>
        <end position="826"/>
    </location>
</feature>
<evidence type="ECO:0000256" key="10">
    <source>
        <dbReference type="SAM" id="Phobius"/>
    </source>
</evidence>
<comment type="subcellular location">
    <subcellularLocation>
        <location evidence="1">Membrane</location>
    </subcellularLocation>
</comment>
<evidence type="ECO:0000313" key="14">
    <source>
        <dbReference type="Proteomes" id="UP001642483"/>
    </source>
</evidence>
<dbReference type="Proteomes" id="UP001642483">
    <property type="component" value="Unassembled WGS sequence"/>
</dbReference>
<comment type="caution">
    <text evidence="8">Lacks conserved residue(s) required for the propagation of feature annotation.</text>
</comment>
<feature type="transmembrane region" description="Helical" evidence="10">
    <location>
        <begin position="774"/>
        <end position="794"/>
    </location>
</feature>
<dbReference type="SUPFAM" id="SSF57424">
    <property type="entry name" value="LDL receptor-like module"/>
    <property type="match status" value="2"/>
</dbReference>
<feature type="transmembrane region" description="Helical" evidence="10">
    <location>
        <begin position="569"/>
        <end position="594"/>
    </location>
</feature>
<dbReference type="Gene3D" id="4.10.400.10">
    <property type="entry name" value="Low-density Lipoprotein Receptor"/>
    <property type="match status" value="3"/>
</dbReference>
<feature type="disulfide bond" evidence="8">
    <location>
        <begin position="80"/>
        <end position="98"/>
    </location>
</feature>
<gene>
    <name evidence="13" type="ORF">CVLEPA_LOCUS3354</name>
</gene>
<feature type="transmembrane region" description="Helical" evidence="10">
    <location>
        <begin position="484"/>
        <end position="502"/>
    </location>
</feature>
<dbReference type="CDD" id="cd00112">
    <property type="entry name" value="LDLa"/>
    <property type="match status" value="2"/>
</dbReference>
<dbReference type="PROSITE" id="PS50262">
    <property type="entry name" value="G_PROTEIN_RECEP_F1_2"/>
    <property type="match status" value="1"/>
</dbReference>
<dbReference type="PRINTS" id="PR00261">
    <property type="entry name" value="LDLRECEPTOR"/>
</dbReference>
<dbReference type="Pfam" id="PF00057">
    <property type="entry name" value="Ldl_recept_a"/>
    <property type="match status" value="2"/>
</dbReference>
<dbReference type="Pfam" id="PF00001">
    <property type="entry name" value="7tm_1"/>
    <property type="match status" value="1"/>
</dbReference>
<dbReference type="EMBL" id="CAWYQH010000002">
    <property type="protein sequence ID" value="CAK8673574.1"/>
    <property type="molecule type" value="Genomic_DNA"/>
</dbReference>
<feature type="compositionally biased region" description="Polar residues" evidence="9">
    <location>
        <begin position="48"/>
        <end position="59"/>
    </location>
</feature>
<dbReference type="PANTHER" id="PTHR24372:SF77">
    <property type="entry name" value="G-PROTEIN COUPLED RECEPTORS FAMILY 1 PROFILE DOMAIN-CONTAINING PROTEIN"/>
    <property type="match status" value="1"/>
</dbReference>
<feature type="region of interest" description="Disordered" evidence="9">
    <location>
        <begin position="857"/>
        <end position="901"/>
    </location>
</feature>
<comment type="caution">
    <text evidence="13">The sequence shown here is derived from an EMBL/GenBank/DDBJ whole genome shotgun (WGS) entry which is preliminary data.</text>
</comment>
<feature type="compositionally biased region" description="Polar residues" evidence="9">
    <location>
        <begin position="867"/>
        <end position="879"/>
    </location>
</feature>
<evidence type="ECO:0000259" key="12">
    <source>
        <dbReference type="PROSITE" id="PS50262"/>
    </source>
</evidence>
<feature type="signal peptide" evidence="11">
    <location>
        <begin position="1"/>
        <end position="24"/>
    </location>
</feature>
<feature type="compositionally biased region" description="Polar residues" evidence="9">
    <location>
        <begin position="891"/>
        <end position="901"/>
    </location>
</feature>
<keyword evidence="6 10" id="KW-0472">Membrane</keyword>
<evidence type="ECO:0000256" key="6">
    <source>
        <dbReference type="ARBA" id="ARBA00023136"/>
    </source>
</evidence>
<keyword evidence="4" id="KW-0677">Repeat</keyword>
<feature type="disulfide bond" evidence="8">
    <location>
        <begin position="136"/>
        <end position="154"/>
    </location>
</feature>
<evidence type="ECO:0000256" key="3">
    <source>
        <dbReference type="ARBA" id="ARBA00022692"/>
    </source>
</evidence>
<sequence length="901" mass="101743">MSLKDKMRGFIVLIILLVVSEVLPVRNEQHRADGGGFKHRRRQPGNHGKTNNRGLQQNNQTIRNMRRDNTVECGNGTFVCDNGNCIDAIDVCNFRNDCGDRSDENKTICRGRSDVCWPWQSTCTSNGTCIRRYFQCNNGKCIQDGLACNRRDHCGDNSDEEQAIPGLKCVYGSKTDVCVLPQRYLRYDAVHCLNEADRCFDNNGNLMCFECLDKRLIIANTQVCDGVFDCYDLSDECLCEDKKIPNVCENVCLGPEDNCTKGTFQCGKFLEYTARITDVCNRRVECPDGVDERYCRQNASTQITVCPGSPENDTFLTAYVCDGRPECYDLSDECDAGCAVEPAYCIIRDRFLPDSFSVRCDNGFQLTQVDICDGRWSQCEPRIMEEEEDCVGRFECSSRNGSFISIDSALHCNGYSDCDDDSDEEGCDRFYCTTVNRGPRSVPKNFVLDDFRDCTDGSDECPPDLDNRQFSSRNEMISNVVLRGWLWIMAIAAIVGNSYVIIKTVRKYKKLKTSSTIGKANHTLIFNLALADGLMGVYLIILAGHSAYFSGRYCYQDERWRTGNVCSGLGALSVIASESSVYILAVMTALRLYTVSQPLKSRELKLRYVYLGALLAWSAAITLAVVPLSTGLYDVIIDGAWFPSKFFQSTAVDYETLLRYSTDFGIYTPNITTLTLHRNERVPWLEIKRYLNRNSPNRGIRGFFGYYSLNSVCISKLFVTPQQRGWQFSMSIVFVNFILFLFVACAYATIYKLSNRNKVVQVSDRRQARMQRKIIRLVVTDFACWIPICLMSFVHFSQIISLANDAYVVTAVVLLPINSVLNPLLYSNAFGNLWKKLAPLRSKMAGTCCPKWAEKESNNENEIKMSKPTNPVMGSQETVLESDTEKENDTTKPAQVEVTQL</sequence>
<keyword evidence="11" id="KW-0732">Signal</keyword>
<name>A0ABP0F1J1_CLALP</name>
<keyword evidence="2" id="KW-0433">Leucine-rich repeat</keyword>
<proteinExistence type="predicted"/>
<evidence type="ECO:0000256" key="4">
    <source>
        <dbReference type="ARBA" id="ARBA00022737"/>
    </source>
</evidence>
<evidence type="ECO:0000256" key="11">
    <source>
        <dbReference type="SAM" id="SignalP"/>
    </source>
</evidence>
<feature type="transmembrane region" description="Helical" evidence="10">
    <location>
        <begin position="523"/>
        <end position="549"/>
    </location>
</feature>
<keyword evidence="7 8" id="KW-1015">Disulfide bond</keyword>
<keyword evidence="14" id="KW-1185">Reference proteome</keyword>
<dbReference type="SMART" id="SM01381">
    <property type="entry name" value="7TM_GPCR_Srsx"/>
    <property type="match status" value="1"/>
</dbReference>
<evidence type="ECO:0000256" key="1">
    <source>
        <dbReference type="ARBA" id="ARBA00004370"/>
    </source>
</evidence>
<dbReference type="PROSITE" id="PS50068">
    <property type="entry name" value="LDLRA_2"/>
    <property type="match status" value="3"/>
</dbReference>
<dbReference type="InterPro" id="IPR000276">
    <property type="entry name" value="GPCR_Rhodpsn"/>
</dbReference>
<evidence type="ECO:0000256" key="7">
    <source>
        <dbReference type="ARBA" id="ARBA00023157"/>
    </source>
</evidence>
<reference evidence="13 14" key="1">
    <citation type="submission" date="2024-02" db="EMBL/GenBank/DDBJ databases">
        <authorList>
            <person name="Daric V."/>
            <person name="Darras S."/>
        </authorList>
    </citation>
    <scope>NUCLEOTIDE SEQUENCE [LARGE SCALE GENOMIC DNA]</scope>
</reference>
<organism evidence="13 14">
    <name type="scientific">Clavelina lepadiformis</name>
    <name type="common">Light-bulb sea squirt</name>
    <name type="synonym">Ascidia lepadiformis</name>
    <dbReference type="NCBI Taxonomy" id="159417"/>
    <lineage>
        <taxon>Eukaryota</taxon>
        <taxon>Metazoa</taxon>
        <taxon>Chordata</taxon>
        <taxon>Tunicata</taxon>
        <taxon>Ascidiacea</taxon>
        <taxon>Aplousobranchia</taxon>
        <taxon>Clavelinidae</taxon>
        <taxon>Clavelina</taxon>
    </lineage>
</organism>
<evidence type="ECO:0000256" key="9">
    <source>
        <dbReference type="SAM" id="MobiDB-lite"/>
    </source>
</evidence>
<feature type="disulfide bond" evidence="8">
    <location>
        <begin position="412"/>
        <end position="427"/>
    </location>
</feature>
<feature type="region of interest" description="Disordered" evidence="9">
    <location>
        <begin position="30"/>
        <end position="59"/>
    </location>
</feature>
<feature type="transmembrane region" description="Helical" evidence="10">
    <location>
        <begin position="728"/>
        <end position="753"/>
    </location>
</feature>
<dbReference type="InterPro" id="IPR036055">
    <property type="entry name" value="LDL_receptor-like_sf"/>
</dbReference>
<dbReference type="PANTHER" id="PTHR24372">
    <property type="entry name" value="GLYCOPROTEIN HORMONE RECEPTOR"/>
    <property type="match status" value="1"/>
</dbReference>
<accession>A0ABP0F1J1</accession>
<feature type="transmembrane region" description="Helical" evidence="10">
    <location>
        <begin position="806"/>
        <end position="826"/>
    </location>
</feature>
<dbReference type="InterPro" id="IPR002172">
    <property type="entry name" value="LDrepeatLR_classA_rpt"/>
</dbReference>